<evidence type="ECO:0000256" key="2">
    <source>
        <dbReference type="ARBA" id="ARBA00022962"/>
    </source>
</evidence>
<dbReference type="GO" id="GO:0002047">
    <property type="term" value="P:phenazine biosynthetic process"/>
    <property type="evidence" value="ECO:0007669"/>
    <property type="project" value="TreeGrafter"/>
</dbReference>
<dbReference type="OrthoDB" id="9786812at2"/>
<dbReference type="GO" id="GO:0000162">
    <property type="term" value="P:L-tryptophan biosynthetic process"/>
    <property type="evidence" value="ECO:0007669"/>
    <property type="project" value="TreeGrafter"/>
</dbReference>
<gene>
    <name evidence="6" type="ORF">SAMN05216361_2339</name>
</gene>
<dbReference type="InterPro" id="IPR050472">
    <property type="entry name" value="Anth_synth/Amidotransfase"/>
</dbReference>
<sequence length="204" mass="21892">MSQPITVFLLDNVDSFTYNLVDELRTMELNIVVYRNNVPAQLLFDKMQAAAENGPVLLLLSPGPGAPHEAGCMPELLTLVQGHFPVLGICLGHQAIVAHYGGKVGRAEDVMHGKSSAITHTGEAMFAGLPQPLHVARYHSLMATELPDGLAPLATVGTTVMAVYQAQDNMLGFQFHPESILTAQGSQLLLQSIHYLTKGAESHG</sequence>
<dbReference type="GO" id="GO:0005829">
    <property type="term" value="C:cytosol"/>
    <property type="evidence" value="ECO:0007669"/>
    <property type="project" value="TreeGrafter"/>
</dbReference>
<dbReference type="PRINTS" id="PR00097">
    <property type="entry name" value="ANTSNTHASEII"/>
</dbReference>
<dbReference type="InterPro" id="IPR017926">
    <property type="entry name" value="GATASE"/>
</dbReference>
<proteinExistence type="predicted"/>
<dbReference type="FunFam" id="3.40.50.880:FF:000003">
    <property type="entry name" value="Anthranilate synthase component II"/>
    <property type="match status" value="1"/>
</dbReference>
<dbReference type="PANTHER" id="PTHR43418:SF2">
    <property type="entry name" value="BIFUNCTIONAL PROTEIN TRPGD"/>
    <property type="match status" value="1"/>
</dbReference>
<keyword evidence="7" id="KW-1185">Reference proteome</keyword>
<organism evidence="6 7">
    <name type="scientific">Marisediminitalea aggregata</name>
    <dbReference type="NCBI Taxonomy" id="634436"/>
    <lineage>
        <taxon>Bacteria</taxon>
        <taxon>Pseudomonadati</taxon>
        <taxon>Pseudomonadota</taxon>
        <taxon>Gammaproteobacteria</taxon>
        <taxon>Alteromonadales</taxon>
        <taxon>Alteromonadaceae</taxon>
        <taxon>Marisediminitalea</taxon>
    </lineage>
</organism>
<evidence type="ECO:0000259" key="5">
    <source>
        <dbReference type="Pfam" id="PF00117"/>
    </source>
</evidence>
<dbReference type="STRING" id="634436.SAMN05216361_2339"/>
<evidence type="ECO:0000256" key="3">
    <source>
        <dbReference type="ARBA" id="ARBA00023239"/>
    </source>
</evidence>
<dbReference type="SUPFAM" id="SSF52317">
    <property type="entry name" value="Class I glutamine amidotransferase-like"/>
    <property type="match status" value="1"/>
</dbReference>
<dbReference type="CDD" id="cd01743">
    <property type="entry name" value="GATase1_Anthranilate_Synthase"/>
    <property type="match status" value="1"/>
</dbReference>
<protein>
    <recommendedName>
        <fullName evidence="1">anthranilate synthase</fullName>
        <ecNumber evidence="1">4.1.3.27</ecNumber>
    </recommendedName>
</protein>
<dbReference type="GO" id="GO:0004049">
    <property type="term" value="F:anthranilate synthase activity"/>
    <property type="evidence" value="ECO:0007669"/>
    <property type="project" value="UniProtKB-EC"/>
</dbReference>
<dbReference type="Pfam" id="PF00117">
    <property type="entry name" value="GATase"/>
    <property type="match status" value="1"/>
</dbReference>
<dbReference type="PANTHER" id="PTHR43418">
    <property type="entry name" value="MULTIFUNCTIONAL TRYPTOPHAN BIOSYNTHESIS PROTEIN-RELATED"/>
    <property type="match status" value="1"/>
</dbReference>
<dbReference type="PROSITE" id="PS51273">
    <property type="entry name" value="GATASE_TYPE_1"/>
    <property type="match status" value="1"/>
</dbReference>
<evidence type="ECO:0000313" key="7">
    <source>
        <dbReference type="Proteomes" id="UP000184520"/>
    </source>
</evidence>
<feature type="domain" description="Glutamine amidotransferase" evidence="5">
    <location>
        <begin position="9"/>
        <end position="191"/>
    </location>
</feature>
<dbReference type="Gene3D" id="3.40.50.880">
    <property type="match status" value="1"/>
</dbReference>
<name>A0A1M5K2J2_9ALTE</name>
<evidence type="ECO:0000256" key="4">
    <source>
        <dbReference type="ARBA" id="ARBA00047683"/>
    </source>
</evidence>
<comment type="catalytic activity">
    <reaction evidence="4">
        <text>chorismate + L-glutamine = anthranilate + pyruvate + L-glutamate + H(+)</text>
        <dbReference type="Rhea" id="RHEA:21732"/>
        <dbReference type="ChEBI" id="CHEBI:15361"/>
        <dbReference type="ChEBI" id="CHEBI:15378"/>
        <dbReference type="ChEBI" id="CHEBI:16567"/>
        <dbReference type="ChEBI" id="CHEBI:29748"/>
        <dbReference type="ChEBI" id="CHEBI:29985"/>
        <dbReference type="ChEBI" id="CHEBI:58359"/>
        <dbReference type="EC" id="4.1.3.27"/>
    </reaction>
</comment>
<evidence type="ECO:0000256" key="1">
    <source>
        <dbReference type="ARBA" id="ARBA00012266"/>
    </source>
</evidence>
<dbReference type="PRINTS" id="PR00096">
    <property type="entry name" value="GATASE"/>
</dbReference>
<accession>A0A1M5K2J2</accession>
<keyword evidence="2" id="KW-0315">Glutamine amidotransferase</keyword>
<evidence type="ECO:0000313" key="6">
    <source>
        <dbReference type="EMBL" id="SHG46749.1"/>
    </source>
</evidence>
<dbReference type="GO" id="GO:0004048">
    <property type="term" value="F:anthranilate phosphoribosyltransferase activity"/>
    <property type="evidence" value="ECO:0007669"/>
    <property type="project" value="TreeGrafter"/>
</dbReference>
<dbReference type="Proteomes" id="UP000184520">
    <property type="component" value="Unassembled WGS sequence"/>
</dbReference>
<dbReference type="InterPro" id="IPR029062">
    <property type="entry name" value="Class_I_gatase-like"/>
</dbReference>
<dbReference type="RefSeq" id="WP_073322530.1">
    <property type="nucleotide sequence ID" value="NZ_FQWD01000003.1"/>
</dbReference>
<dbReference type="NCBIfam" id="TIGR00566">
    <property type="entry name" value="trpG_papA"/>
    <property type="match status" value="1"/>
</dbReference>
<dbReference type="InterPro" id="IPR006221">
    <property type="entry name" value="TrpG/PapA_dom"/>
</dbReference>
<keyword evidence="3" id="KW-0456">Lyase</keyword>
<dbReference type="EC" id="4.1.3.27" evidence="1"/>
<dbReference type="EMBL" id="FQWD01000003">
    <property type="protein sequence ID" value="SHG46749.1"/>
    <property type="molecule type" value="Genomic_DNA"/>
</dbReference>
<dbReference type="AlphaFoldDB" id="A0A1M5K2J2"/>
<reference evidence="7" key="1">
    <citation type="submission" date="2016-11" db="EMBL/GenBank/DDBJ databases">
        <authorList>
            <person name="Varghese N."/>
            <person name="Submissions S."/>
        </authorList>
    </citation>
    <scope>NUCLEOTIDE SEQUENCE [LARGE SCALE GENOMIC DNA]</scope>
    <source>
        <strain evidence="7">CGMCC 1.8995</strain>
    </source>
</reference>
<dbReference type="PRINTS" id="PR00099">
    <property type="entry name" value="CPSGATASE"/>
</dbReference>